<feature type="transmembrane region" description="Helical" evidence="6">
    <location>
        <begin position="245"/>
        <end position="263"/>
    </location>
</feature>
<dbReference type="EC" id="1.6.5.-" evidence="9"/>
<reference evidence="9 10" key="1">
    <citation type="submission" date="2021-02" db="EMBL/GenBank/DDBJ databases">
        <title>Genome Streptomyces sp. RHZ10.</title>
        <authorList>
            <person name="Besaury L."/>
        </authorList>
    </citation>
    <scope>NUCLEOTIDE SEQUENCE [LARGE SCALE GENOMIC DNA]</scope>
    <source>
        <strain evidence="9 10">RHZ10</strain>
    </source>
</reference>
<feature type="transmembrane region" description="Helical" evidence="6">
    <location>
        <begin position="169"/>
        <end position="187"/>
    </location>
</feature>
<dbReference type="Pfam" id="PF00662">
    <property type="entry name" value="Proton_antipo_N"/>
    <property type="match status" value="1"/>
</dbReference>
<dbReference type="InterPro" id="IPR001516">
    <property type="entry name" value="Proton_antipo_N"/>
</dbReference>
<evidence type="ECO:0000256" key="2">
    <source>
        <dbReference type="ARBA" id="ARBA00022692"/>
    </source>
</evidence>
<feature type="transmembrane region" description="Helical" evidence="6">
    <location>
        <begin position="496"/>
        <end position="517"/>
    </location>
</feature>
<accession>A0ABS2HY54</accession>
<dbReference type="RefSeq" id="WP_205082620.1">
    <property type="nucleotide sequence ID" value="NZ_JAFEUF010000042.1"/>
</dbReference>
<keyword evidence="4 6" id="KW-0472">Membrane</keyword>
<keyword evidence="10" id="KW-1185">Reference proteome</keyword>
<dbReference type="NCBIfam" id="TIGR01974">
    <property type="entry name" value="NDH_I_L"/>
    <property type="match status" value="1"/>
</dbReference>
<feature type="transmembrane region" description="Helical" evidence="6">
    <location>
        <begin position="414"/>
        <end position="438"/>
    </location>
</feature>
<feature type="transmembrane region" description="Helical" evidence="6">
    <location>
        <begin position="199"/>
        <end position="224"/>
    </location>
</feature>
<dbReference type="Proteomes" id="UP000712045">
    <property type="component" value="Unassembled WGS sequence"/>
</dbReference>
<feature type="transmembrane region" description="Helical" evidence="6">
    <location>
        <begin position="36"/>
        <end position="56"/>
    </location>
</feature>
<evidence type="ECO:0000313" key="10">
    <source>
        <dbReference type="Proteomes" id="UP000712045"/>
    </source>
</evidence>
<organism evidence="9 10">
    <name type="scientific">Streptomyces durocortorensis</name>
    <dbReference type="NCBI Taxonomy" id="2811104"/>
    <lineage>
        <taxon>Bacteria</taxon>
        <taxon>Bacillati</taxon>
        <taxon>Actinomycetota</taxon>
        <taxon>Actinomycetes</taxon>
        <taxon>Kitasatosporales</taxon>
        <taxon>Streptomycetaceae</taxon>
        <taxon>Streptomyces</taxon>
    </lineage>
</organism>
<feature type="transmembrane region" description="Helical" evidence="6">
    <location>
        <begin position="641"/>
        <end position="662"/>
    </location>
</feature>
<comment type="subcellular location">
    <subcellularLocation>
        <location evidence="1">Endomembrane system</location>
        <topology evidence="1">Multi-pass membrane protein</topology>
    </subcellularLocation>
    <subcellularLocation>
        <location evidence="5">Membrane</location>
        <topology evidence="5">Multi-pass membrane protein</topology>
    </subcellularLocation>
</comment>
<feature type="transmembrane region" description="Helical" evidence="6">
    <location>
        <begin position="6"/>
        <end position="24"/>
    </location>
</feature>
<feature type="transmembrane region" description="Helical" evidence="6">
    <location>
        <begin position="76"/>
        <end position="100"/>
    </location>
</feature>
<dbReference type="Gene3D" id="1.20.5.2700">
    <property type="match status" value="1"/>
</dbReference>
<dbReference type="PRINTS" id="PR01434">
    <property type="entry name" value="NADHDHGNASE5"/>
</dbReference>
<keyword evidence="3 6" id="KW-1133">Transmembrane helix</keyword>
<evidence type="ECO:0000313" key="9">
    <source>
        <dbReference type="EMBL" id="MBM7054457.1"/>
    </source>
</evidence>
<dbReference type="PRINTS" id="PR01435">
    <property type="entry name" value="NPOXDRDTASE5"/>
</dbReference>
<gene>
    <name evidence="9" type="ORF">JS521_11415</name>
</gene>
<evidence type="ECO:0000259" key="8">
    <source>
        <dbReference type="Pfam" id="PF00662"/>
    </source>
</evidence>
<feature type="transmembrane region" description="Helical" evidence="6">
    <location>
        <begin position="459"/>
        <end position="484"/>
    </location>
</feature>
<feature type="transmembrane region" description="Helical" evidence="6">
    <location>
        <begin position="137"/>
        <end position="157"/>
    </location>
</feature>
<dbReference type="InterPro" id="IPR018393">
    <property type="entry name" value="NADHpl_OxRdtase_5_subgr"/>
</dbReference>
<feature type="transmembrane region" description="Helical" evidence="6">
    <location>
        <begin position="327"/>
        <end position="352"/>
    </location>
</feature>
<dbReference type="InterPro" id="IPR003945">
    <property type="entry name" value="NU5C-like"/>
</dbReference>
<keyword evidence="9" id="KW-0560">Oxidoreductase</keyword>
<dbReference type="EMBL" id="JAFEUF010000042">
    <property type="protein sequence ID" value="MBM7054457.1"/>
    <property type="molecule type" value="Genomic_DNA"/>
</dbReference>
<dbReference type="GO" id="GO:0016491">
    <property type="term" value="F:oxidoreductase activity"/>
    <property type="evidence" value="ECO:0007669"/>
    <property type="project" value="UniProtKB-KW"/>
</dbReference>
<dbReference type="PANTHER" id="PTHR42829">
    <property type="entry name" value="NADH-UBIQUINONE OXIDOREDUCTASE CHAIN 5"/>
    <property type="match status" value="1"/>
</dbReference>
<evidence type="ECO:0000259" key="7">
    <source>
        <dbReference type="Pfam" id="PF00361"/>
    </source>
</evidence>
<feature type="domain" description="NADH:quinone oxidoreductase/Mrp antiporter transmembrane" evidence="7">
    <location>
        <begin position="132"/>
        <end position="403"/>
    </location>
</feature>
<evidence type="ECO:0000256" key="3">
    <source>
        <dbReference type="ARBA" id="ARBA00022989"/>
    </source>
</evidence>
<feature type="transmembrane region" description="Helical" evidence="6">
    <location>
        <begin position="303"/>
        <end position="321"/>
    </location>
</feature>
<feature type="transmembrane region" description="Helical" evidence="6">
    <location>
        <begin position="373"/>
        <end position="394"/>
    </location>
</feature>
<name>A0ABS2HY54_9ACTN</name>
<evidence type="ECO:0000256" key="6">
    <source>
        <dbReference type="SAM" id="Phobius"/>
    </source>
</evidence>
<evidence type="ECO:0000256" key="4">
    <source>
        <dbReference type="ARBA" id="ARBA00023136"/>
    </source>
</evidence>
<feature type="domain" description="NADH-Ubiquinone oxidoreductase (complex I) chain 5 N-terminal" evidence="8">
    <location>
        <begin position="68"/>
        <end position="115"/>
    </location>
</feature>
<dbReference type="Pfam" id="PF00361">
    <property type="entry name" value="Proton_antipo_M"/>
    <property type="match status" value="1"/>
</dbReference>
<keyword evidence="2 5" id="KW-0812">Transmembrane</keyword>
<dbReference type="PANTHER" id="PTHR42829:SF2">
    <property type="entry name" value="NADH-UBIQUINONE OXIDOREDUCTASE CHAIN 5"/>
    <property type="match status" value="1"/>
</dbReference>
<evidence type="ECO:0000256" key="5">
    <source>
        <dbReference type="RuleBase" id="RU000320"/>
    </source>
</evidence>
<feature type="transmembrane region" description="Helical" evidence="6">
    <location>
        <begin position="112"/>
        <end position="131"/>
    </location>
</feature>
<feature type="transmembrane region" description="Helical" evidence="6">
    <location>
        <begin position="269"/>
        <end position="296"/>
    </location>
</feature>
<evidence type="ECO:0000256" key="1">
    <source>
        <dbReference type="ARBA" id="ARBA00004127"/>
    </source>
</evidence>
<sequence length="666" mass="68460">MTTTTLAALVPLLPFLGALAGLAVGRTAPGFVRPLAILPTLTAAVLAVLVAVRQGGGRAIDAATQLTPTGSVPIDLALHLDGFAVLVAVLVTVVATCVQLYSTAYLRDDARYPSYAALVSLFTSAMLLVVYSGDLMVLLVGWEIMGICSYFLVGHYWETPEARAASLKAFLVTKLGDVPFLIGLFALAADTGSFRITKILAAVTTGALDHPTLIALLLLAGVAGKSAQFPLHTWLPDAMAGPTPVSALIHAATMVAAGIYFVARLLPVFAASGAALVVLAVMAAVTMIGSGLAALAQDDIKRVLAYSTIGQLGYMSGALAVGDRGAAVFHLISHGAFKAVLFLAAGVVIHAAGTNSLAAMSRMSGLARRIPDAYWTMTVALLALAAIPPFAGFFSKEAVLVAAEHTALGDRTVAPAAAGWTILIAGLLAAVLTAAYAVRLWLLAFRGRGAEVPDHGGQPLAMTSVLWILAVPTIGFGLTVGMIGDWFDGHALTPSLTTAVLSTGVTLVGGLVTYGAWRHTTALAARTPLGAVAAHPDAEPALVEAEAMTSHTAAYGTIADAPDPADPGRLLLGPLHRHAVTGFHLDALYTALFVRPVQGAARLVRFLDREVVDTYANGTGTVTRLLGTAVRRAQTGNVQTYVSALLAGSLVLAIAAVVFANVNAGS</sequence>
<protein>
    <submittedName>
        <fullName evidence="9">NADH-quinone oxidoreductase subunit L</fullName>
        <ecNumber evidence="9">1.6.5.-</ecNumber>
    </submittedName>
</protein>
<proteinExistence type="predicted"/>
<dbReference type="InterPro" id="IPR001750">
    <property type="entry name" value="ND/Mrp_TM"/>
</dbReference>
<comment type="caution">
    <text evidence="9">The sequence shown here is derived from an EMBL/GenBank/DDBJ whole genome shotgun (WGS) entry which is preliminary data.</text>
</comment>